<keyword evidence="4 6" id="KW-0238">DNA-binding</keyword>
<keyword evidence="2 6" id="KW-0805">Transcription regulation</keyword>
<dbReference type="RefSeq" id="WP_243067552.1">
    <property type="nucleotide sequence ID" value="NZ_JAIVFK010000009.1"/>
</dbReference>
<feature type="domain" description="RNA polymerase sigma-70 region 2" evidence="7">
    <location>
        <begin position="40"/>
        <end position="102"/>
    </location>
</feature>
<accession>A0ABS9Z7H9</accession>
<evidence type="ECO:0000313" key="10">
    <source>
        <dbReference type="Proteomes" id="UP001139104"/>
    </source>
</evidence>
<dbReference type="InterPro" id="IPR036388">
    <property type="entry name" value="WH-like_DNA-bd_sf"/>
</dbReference>
<comment type="caution">
    <text evidence="9">The sequence shown here is derived from an EMBL/GenBank/DDBJ whole genome shotgun (WGS) entry which is preliminary data.</text>
</comment>
<feature type="domain" description="RNA polymerase sigma-70 region 4" evidence="8">
    <location>
        <begin position="137"/>
        <end position="186"/>
    </location>
</feature>
<dbReference type="Gene3D" id="1.10.1740.10">
    <property type="match status" value="1"/>
</dbReference>
<dbReference type="InterPro" id="IPR007627">
    <property type="entry name" value="RNA_pol_sigma70_r2"/>
</dbReference>
<dbReference type="EMBL" id="JAIVFP010000001">
    <property type="protein sequence ID" value="MCI4683609.1"/>
    <property type="molecule type" value="Genomic_DNA"/>
</dbReference>
<evidence type="ECO:0000256" key="4">
    <source>
        <dbReference type="ARBA" id="ARBA00023125"/>
    </source>
</evidence>
<evidence type="ECO:0000259" key="7">
    <source>
        <dbReference type="Pfam" id="PF04542"/>
    </source>
</evidence>
<keyword evidence="3 6" id="KW-0731">Sigma factor</keyword>
<dbReference type="SUPFAM" id="SSF88659">
    <property type="entry name" value="Sigma3 and sigma4 domains of RNA polymerase sigma factors"/>
    <property type="match status" value="1"/>
</dbReference>
<name>A0ABS9Z7H9_9HYPH</name>
<reference evidence="9" key="1">
    <citation type="journal article" date="2022" name="ISME J.">
        <title>Identification of active gaseous-alkane degraders at natural gas seeps.</title>
        <authorList>
            <person name="Farhan Ul Haque M."/>
            <person name="Hernandez M."/>
            <person name="Crombie A.T."/>
            <person name="Murrell J.C."/>
        </authorList>
    </citation>
    <scope>NUCLEOTIDE SEQUENCE</scope>
    <source>
        <strain evidence="9">PC2</strain>
    </source>
</reference>
<evidence type="ECO:0000256" key="3">
    <source>
        <dbReference type="ARBA" id="ARBA00023082"/>
    </source>
</evidence>
<dbReference type="Pfam" id="PF04542">
    <property type="entry name" value="Sigma70_r2"/>
    <property type="match status" value="1"/>
</dbReference>
<gene>
    <name evidence="9" type="ORF">K2U94_12665</name>
</gene>
<dbReference type="PANTHER" id="PTHR43133:SF62">
    <property type="entry name" value="RNA POLYMERASE SIGMA FACTOR SIGZ"/>
    <property type="match status" value="1"/>
</dbReference>
<keyword evidence="10" id="KW-1185">Reference proteome</keyword>
<evidence type="ECO:0000256" key="1">
    <source>
        <dbReference type="ARBA" id="ARBA00010641"/>
    </source>
</evidence>
<keyword evidence="5 6" id="KW-0804">Transcription</keyword>
<evidence type="ECO:0000259" key="8">
    <source>
        <dbReference type="Pfam" id="PF04545"/>
    </source>
</evidence>
<dbReference type="Pfam" id="PF04545">
    <property type="entry name" value="Sigma70_r4"/>
    <property type="match status" value="1"/>
</dbReference>
<proteinExistence type="inferred from homology"/>
<evidence type="ECO:0000313" key="9">
    <source>
        <dbReference type="EMBL" id="MCI4683609.1"/>
    </source>
</evidence>
<organism evidence="9 10">
    <name type="scientific">Candidatus Rhodoblastus alkanivorans</name>
    <dbReference type="NCBI Taxonomy" id="2954117"/>
    <lineage>
        <taxon>Bacteria</taxon>
        <taxon>Pseudomonadati</taxon>
        <taxon>Pseudomonadota</taxon>
        <taxon>Alphaproteobacteria</taxon>
        <taxon>Hyphomicrobiales</taxon>
        <taxon>Rhodoblastaceae</taxon>
        <taxon>Rhodoblastus</taxon>
    </lineage>
</organism>
<dbReference type="Gene3D" id="1.10.10.10">
    <property type="entry name" value="Winged helix-like DNA-binding domain superfamily/Winged helix DNA-binding domain"/>
    <property type="match status" value="1"/>
</dbReference>
<dbReference type="Proteomes" id="UP001139104">
    <property type="component" value="Unassembled WGS sequence"/>
</dbReference>
<evidence type="ECO:0000256" key="6">
    <source>
        <dbReference type="RuleBase" id="RU000716"/>
    </source>
</evidence>
<dbReference type="PANTHER" id="PTHR43133">
    <property type="entry name" value="RNA POLYMERASE ECF-TYPE SIGMA FACTO"/>
    <property type="match status" value="1"/>
</dbReference>
<dbReference type="SUPFAM" id="SSF88946">
    <property type="entry name" value="Sigma2 domain of RNA polymerase sigma factors"/>
    <property type="match status" value="1"/>
</dbReference>
<sequence length="192" mass="21444">MLTENTENSAPTPEMLQSWLQAVADAQDREAFARLHGFFAPRLASFLSRAGLSPAQAEDIVQETMIAVWRKAGLYNQAQGGVSTWIFVIARNLRVDYLRRKANREMLPLDDWDQIDDSPTGEDGVLAAERESTVRKALAQLTPEQAQILQQAYFAEKPQSAIARELGVPLGTVKSRVRLALARLRKLLEETP</sequence>
<dbReference type="InterPro" id="IPR000838">
    <property type="entry name" value="RNA_pol_sigma70_ECF_CS"/>
</dbReference>
<dbReference type="InterPro" id="IPR013324">
    <property type="entry name" value="RNA_pol_sigma_r3/r4-like"/>
</dbReference>
<dbReference type="InterPro" id="IPR007630">
    <property type="entry name" value="RNA_pol_sigma70_r4"/>
</dbReference>
<dbReference type="NCBIfam" id="TIGR02937">
    <property type="entry name" value="sigma70-ECF"/>
    <property type="match status" value="1"/>
</dbReference>
<evidence type="ECO:0000256" key="2">
    <source>
        <dbReference type="ARBA" id="ARBA00023015"/>
    </source>
</evidence>
<dbReference type="InterPro" id="IPR039425">
    <property type="entry name" value="RNA_pol_sigma-70-like"/>
</dbReference>
<evidence type="ECO:0000256" key="5">
    <source>
        <dbReference type="ARBA" id="ARBA00023163"/>
    </source>
</evidence>
<dbReference type="InterPro" id="IPR013325">
    <property type="entry name" value="RNA_pol_sigma_r2"/>
</dbReference>
<dbReference type="PROSITE" id="PS01063">
    <property type="entry name" value="SIGMA70_ECF"/>
    <property type="match status" value="1"/>
</dbReference>
<comment type="similarity">
    <text evidence="1 6">Belongs to the sigma-70 factor family. ECF subfamily.</text>
</comment>
<protein>
    <recommendedName>
        <fullName evidence="6">RNA polymerase sigma factor</fullName>
    </recommendedName>
</protein>
<dbReference type="InterPro" id="IPR014284">
    <property type="entry name" value="RNA_pol_sigma-70_dom"/>
</dbReference>